<proteinExistence type="predicted"/>
<accession>A0ACC0JF25</accession>
<keyword evidence="2" id="KW-1185">Reference proteome</keyword>
<sequence>MKPGERLQYPRLNCVWVGPKDKNIYYPMELLEVAYGHARNKQLNDKQLSTMVKQAATPPDERKRKIEEVIKDKLLKAETLQRWGFIVIEPSSRFPPDYGGIIAMKEMIVEFEDMMVEHLTLYRQRNGALPTKVFVFRDGVSEGQFAQVSHQAIKGTARPTRYHAVCNDGGLKHDEVEQLTYYLCHLYSRCMRSVSYPTPTEEKFDNAGLEKAPKRLRVLDKMLQYSRMFFV</sequence>
<evidence type="ECO:0000313" key="2">
    <source>
        <dbReference type="Proteomes" id="UP001064048"/>
    </source>
</evidence>
<dbReference type="EMBL" id="CM046110">
    <property type="protein sequence ID" value="KAI8422655.1"/>
    <property type="molecule type" value="Genomic_DNA"/>
</dbReference>
<name>A0ACC0JF25_CHOFU</name>
<gene>
    <name evidence="1" type="ORF">MSG28_006427</name>
</gene>
<dbReference type="Proteomes" id="UP001064048">
    <property type="component" value="Chromosome 10"/>
</dbReference>
<organism evidence="1 2">
    <name type="scientific">Choristoneura fumiferana</name>
    <name type="common">Spruce budworm moth</name>
    <name type="synonym">Archips fumiferana</name>
    <dbReference type="NCBI Taxonomy" id="7141"/>
    <lineage>
        <taxon>Eukaryota</taxon>
        <taxon>Metazoa</taxon>
        <taxon>Ecdysozoa</taxon>
        <taxon>Arthropoda</taxon>
        <taxon>Hexapoda</taxon>
        <taxon>Insecta</taxon>
        <taxon>Pterygota</taxon>
        <taxon>Neoptera</taxon>
        <taxon>Endopterygota</taxon>
        <taxon>Lepidoptera</taxon>
        <taxon>Glossata</taxon>
        <taxon>Ditrysia</taxon>
        <taxon>Tortricoidea</taxon>
        <taxon>Tortricidae</taxon>
        <taxon>Tortricinae</taxon>
        <taxon>Choristoneura</taxon>
    </lineage>
</organism>
<reference evidence="1 2" key="1">
    <citation type="journal article" date="2022" name="Genome Biol. Evol.">
        <title>The Spruce Budworm Genome: Reconstructing the Evolutionary History of Antifreeze Proteins.</title>
        <authorList>
            <person name="Beliveau C."/>
            <person name="Gagne P."/>
            <person name="Picq S."/>
            <person name="Vernygora O."/>
            <person name="Keeling C.I."/>
            <person name="Pinkney K."/>
            <person name="Doucet D."/>
            <person name="Wen F."/>
            <person name="Johnston J.S."/>
            <person name="Maaroufi H."/>
            <person name="Boyle B."/>
            <person name="Laroche J."/>
            <person name="Dewar K."/>
            <person name="Juretic N."/>
            <person name="Blackburn G."/>
            <person name="Nisole A."/>
            <person name="Brunet B."/>
            <person name="Brandao M."/>
            <person name="Lumley L."/>
            <person name="Duan J."/>
            <person name="Quan G."/>
            <person name="Lucarotti C.J."/>
            <person name="Roe A.D."/>
            <person name="Sperling F.A.H."/>
            <person name="Levesque R.C."/>
            <person name="Cusson M."/>
        </authorList>
    </citation>
    <scope>NUCLEOTIDE SEQUENCE [LARGE SCALE GENOMIC DNA]</scope>
    <source>
        <strain evidence="1">Glfc:IPQL:Cfum</strain>
    </source>
</reference>
<evidence type="ECO:0000313" key="1">
    <source>
        <dbReference type="EMBL" id="KAI8422655.1"/>
    </source>
</evidence>
<protein>
    <submittedName>
        <fullName evidence="1">Uncharacterized protein</fullName>
    </submittedName>
</protein>
<comment type="caution">
    <text evidence="1">The sequence shown here is derived from an EMBL/GenBank/DDBJ whole genome shotgun (WGS) entry which is preliminary data.</text>
</comment>